<gene>
    <name evidence="2" type="ORF">GCM10009069_22980</name>
</gene>
<dbReference type="Proteomes" id="UP000634004">
    <property type="component" value="Unassembled WGS sequence"/>
</dbReference>
<name>A0A8J3CTP8_9PROT</name>
<keyword evidence="3" id="KW-1185">Reference proteome</keyword>
<reference evidence="2" key="1">
    <citation type="journal article" date="2014" name="Int. J. Syst. Evol. Microbiol.">
        <title>Complete genome sequence of Corynebacterium casei LMG S-19264T (=DSM 44701T), isolated from a smear-ripened cheese.</title>
        <authorList>
            <consortium name="US DOE Joint Genome Institute (JGI-PGF)"/>
            <person name="Walter F."/>
            <person name="Albersmeier A."/>
            <person name="Kalinowski J."/>
            <person name="Ruckert C."/>
        </authorList>
    </citation>
    <scope>NUCLEOTIDE SEQUENCE</scope>
    <source>
        <strain evidence="2">KCTC 32513</strain>
    </source>
</reference>
<organism evidence="2 3">
    <name type="scientific">Algimonas arctica</name>
    <dbReference type="NCBI Taxonomy" id="1479486"/>
    <lineage>
        <taxon>Bacteria</taxon>
        <taxon>Pseudomonadati</taxon>
        <taxon>Pseudomonadota</taxon>
        <taxon>Alphaproteobacteria</taxon>
        <taxon>Maricaulales</taxon>
        <taxon>Robiginitomaculaceae</taxon>
        <taxon>Algimonas</taxon>
    </lineage>
</organism>
<dbReference type="InterPro" id="IPR006099">
    <property type="entry name" value="MeMalonylCoA_mutase_a/b_cat"/>
</dbReference>
<accession>A0A8J3CTP8</accession>
<dbReference type="GO" id="GO:0004494">
    <property type="term" value="F:methylmalonyl-CoA mutase activity"/>
    <property type="evidence" value="ECO:0007669"/>
    <property type="project" value="TreeGrafter"/>
</dbReference>
<feature type="domain" description="Methylmalonyl-CoA mutase alpha/beta chain catalytic" evidence="1">
    <location>
        <begin position="168"/>
        <end position="385"/>
    </location>
</feature>
<dbReference type="PANTHER" id="PTHR48101:SF4">
    <property type="entry name" value="METHYLMALONYL-COA MUTASE, MITOCHONDRIAL"/>
    <property type="match status" value="1"/>
</dbReference>
<protein>
    <recommendedName>
        <fullName evidence="1">Methylmalonyl-CoA mutase alpha/beta chain catalytic domain-containing protein</fullName>
    </recommendedName>
</protein>
<dbReference type="RefSeq" id="WP_189498579.1">
    <property type="nucleotide sequence ID" value="NZ_BMZH01000010.1"/>
</dbReference>
<evidence type="ECO:0000313" key="3">
    <source>
        <dbReference type="Proteomes" id="UP000634004"/>
    </source>
</evidence>
<dbReference type="PANTHER" id="PTHR48101">
    <property type="entry name" value="METHYLMALONYL-COA MUTASE, MITOCHONDRIAL-RELATED"/>
    <property type="match status" value="1"/>
</dbReference>
<dbReference type="Pfam" id="PF01642">
    <property type="entry name" value="MM_CoA_mutase"/>
    <property type="match status" value="1"/>
</dbReference>
<reference evidence="2" key="2">
    <citation type="submission" date="2020-09" db="EMBL/GenBank/DDBJ databases">
        <authorList>
            <person name="Sun Q."/>
            <person name="Kim S."/>
        </authorList>
    </citation>
    <scope>NUCLEOTIDE SEQUENCE</scope>
    <source>
        <strain evidence="2">KCTC 32513</strain>
    </source>
</reference>
<evidence type="ECO:0000313" key="2">
    <source>
        <dbReference type="EMBL" id="GHA99592.1"/>
    </source>
</evidence>
<dbReference type="AlphaFoldDB" id="A0A8J3CTP8"/>
<sequence length="408" mass="44055">MTELRIQSDFPNHTFEDWRSLAETGLRGADLATLNSKTEDGVIRGPLFDAATRPDNHAPLSRSDAPLLSGRPWHICAPVVDRDTAFANEQLVADLKGGASAVRFMGQNWNRKADLKRCLEGVHVSLVPVIFEPGCSATAFAPSFDDLTDTPVTLGLDPLGDWPDVPKTWRAFTANAAAIHEAGGTDMLELAGFAATLAAAFKRHGPAVHDQMSALFAVGTDAHLNIVKLRAARRLYAAIAGAYGIDAASLPIHAITSLRMMQSQDAWTNMLRTMSAGFGAVAGGADYITVRPFTETSAPQRRGNPTPFGYRIARNQQLLMMEESHIGQVRDVAYGSYFHERLTEDLAQLSWAKFQAIEADGGIETYLSNGSFEADCDAARQAREAEGAPVLGVTLHPSNDVPEPEVRG</sequence>
<dbReference type="GO" id="GO:0019678">
    <property type="term" value="P:propionate metabolic process, methylmalonyl pathway"/>
    <property type="evidence" value="ECO:0007669"/>
    <property type="project" value="TreeGrafter"/>
</dbReference>
<dbReference type="GO" id="GO:0005737">
    <property type="term" value="C:cytoplasm"/>
    <property type="evidence" value="ECO:0007669"/>
    <property type="project" value="TreeGrafter"/>
</dbReference>
<comment type="caution">
    <text evidence="2">The sequence shown here is derived from an EMBL/GenBank/DDBJ whole genome shotgun (WGS) entry which is preliminary data.</text>
</comment>
<dbReference type="InterPro" id="IPR016176">
    <property type="entry name" value="Cbl-dep_enz_cat"/>
</dbReference>
<dbReference type="EMBL" id="BMZH01000010">
    <property type="protein sequence ID" value="GHA99592.1"/>
    <property type="molecule type" value="Genomic_DNA"/>
</dbReference>
<proteinExistence type="predicted"/>
<evidence type="ECO:0000259" key="1">
    <source>
        <dbReference type="Pfam" id="PF01642"/>
    </source>
</evidence>
<dbReference type="SUPFAM" id="SSF51703">
    <property type="entry name" value="Cobalamin (vitamin B12)-dependent enzymes"/>
    <property type="match status" value="1"/>
</dbReference>
<dbReference type="Gene3D" id="3.20.20.240">
    <property type="entry name" value="Methylmalonyl-CoA mutase"/>
    <property type="match status" value="2"/>
</dbReference>
<dbReference type="GO" id="GO:0031419">
    <property type="term" value="F:cobalamin binding"/>
    <property type="evidence" value="ECO:0007669"/>
    <property type="project" value="InterPro"/>
</dbReference>